<dbReference type="PANTHER" id="PTHR43179">
    <property type="entry name" value="RHAMNOSYLTRANSFERASE WBBL"/>
    <property type="match status" value="1"/>
</dbReference>
<comment type="caution">
    <text evidence="2">The sequence shown here is derived from an EMBL/GenBank/DDBJ whole genome shotgun (WGS) entry which is preliminary data.</text>
</comment>
<keyword evidence="3" id="KW-1185">Reference proteome</keyword>
<organism evidence="2 3">
    <name type="scientific">Leptolyngbya iicbica LK</name>
    <dbReference type="NCBI Taxonomy" id="2294035"/>
    <lineage>
        <taxon>Bacteria</taxon>
        <taxon>Bacillati</taxon>
        <taxon>Cyanobacteriota</taxon>
        <taxon>Cyanophyceae</taxon>
        <taxon>Leptolyngbyales</taxon>
        <taxon>Leptolyngbyaceae</taxon>
        <taxon>Leptolyngbya group</taxon>
        <taxon>Leptolyngbya</taxon>
        <taxon>Leptolyngbya iicbica</taxon>
    </lineage>
</organism>
<evidence type="ECO:0000259" key="1">
    <source>
        <dbReference type="Pfam" id="PF00535"/>
    </source>
</evidence>
<protein>
    <submittedName>
        <fullName evidence="2">Glycosyltransferase family 2 protein</fullName>
    </submittedName>
</protein>
<dbReference type="PANTHER" id="PTHR43179:SF7">
    <property type="entry name" value="RHAMNOSYLTRANSFERASE WBBL"/>
    <property type="match status" value="1"/>
</dbReference>
<dbReference type="OrthoDB" id="9813495at2"/>
<name>A0A4Q7E9J7_9CYAN</name>
<dbReference type="Proteomes" id="UP000292459">
    <property type="component" value="Unassembled WGS sequence"/>
</dbReference>
<dbReference type="InterPro" id="IPR001173">
    <property type="entry name" value="Glyco_trans_2-like"/>
</dbReference>
<gene>
    <name evidence="2" type="ORF">DYY88_11115</name>
</gene>
<evidence type="ECO:0000313" key="3">
    <source>
        <dbReference type="Proteomes" id="UP000292459"/>
    </source>
</evidence>
<proteinExistence type="predicted"/>
<keyword evidence="2" id="KW-0808">Transferase</keyword>
<sequence>MSNPNVSIIIVNYNGGDVVIDCLTSIFQNLDTASIEVIVVDNDSRDRSPDFIEQQFPTVKLLRQAKNLGFGAANNIGAHHAQGTHLFLLNSDTLIQQNILPTLVNKLESSPRLGIVGPRLLNPDGSFQLSTAYAIGLWGEWRTLQAVRKYRQPALRAALAQQYQADRDVDILVGAAMLMRRSHFFEIGGFDENFFMYFEESDLCQRFRNAGYHLLYTPDVALIHIGGFSVAQVAGKMAAEYRRSQRYYYKKHRPQWEQWVLHCYLAFKQWQQRQRT</sequence>
<dbReference type="EMBL" id="QVFV01000002">
    <property type="protein sequence ID" value="RZM79292.1"/>
    <property type="molecule type" value="Genomic_DNA"/>
</dbReference>
<accession>A0A4Q7E9J7</accession>
<dbReference type="InterPro" id="IPR029044">
    <property type="entry name" value="Nucleotide-diphossugar_trans"/>
</dbReference>
<dbReference type="GO" id="GO:0016740">
    <property type="term" value="F:transferase activity"/>
    <property type="evidence" value="ECO:0007669"/>
    <property type="project" value="UniProtKB-KW"/>
</dbReference>
<dbReference type="Gene3D" id="3.90.550.10">
    <property type="entry name" value="Spore Coat Polysaccharide Biosynthesis Protein SpsA, Chain A"/>
    <property type="match status" value="1"/>
</dbReference>
<dbReference type="AlphaFoldDB" id="A0A4Q7E9J7"/>
<dbReference type="Pfam" id="PF00535">
    <property type="entry name" value="Glycos_transf_2"/>
    <property type="match status" value="1"/>
</dbReference>
<dbReference type="CDD" id="cd04186">
    <property type="entry name" value="GT_2_like_c"/>
    <property type="match status" value="1"/>
</dbReference>
<feature type="domain" description="Glycosyltransferase 2-like" evidence="1">
    <location>
        <begin position="7"/>
        <end position="184"/>
    </location>
</feature>
<dbReference type="SUPFAM" id="SSF53448">
    <property type="entry name" value="Nucleotide-diphospho-sugar transferases"/>
    <property type="match status" value="1"/>
</dbReference>
<evidence type="ECO:0000313" key="2">
    <source>
        <dbReference type="EMBL" id="RZM79292.1"/>
    </source>
</evidence>
<reference evidence="2 3" key="1">
    <citation type="submission" date="2018-11" db="EMBL/GenBank/DDBJ databases">
        <title>Whole genome sequencing of an environmental sample.</title>
        <authorList>
            <person name="Sarangi A.N."/>
            <person name="Singh D."/>
            <person name="Tripathy S."/>
        </authorList>
    </citation>
    <scope>NUCLEOTIDE SEQUENCE [LARGE SCALE GENOMIC DNA]</scope>
    <source>
        <strain evidence="2 3">Lakshadweep</strain>
    </source>
</reference>
<dbReference type="RefSeq" id="WP_044151311.1">
    <property type="nucleotide sequence ID" value="NZ_QVFV01000002.1"/>
</dbReference>